<organism evidence="1 2">
    <name type="scientific">Fonticella tunisiensis</name>
    <dbReference type="NCBI Taxonomy" id="1096341"/>
    <lineage>
        <taxon>Bacteria</taxon>
        <taxon>Bacillati</taxon>
        <taxon>Bacillota</taxon>
        <taxon>Clostridia</taxon>
        <taxon>Eubacteriales</taxon>
        <taxon>Clostridiaceae</taxon>
        <taxon>Fonticella</taxon>
    </lineage>
</organism>
<keyword evidence="2" id="KW-1185">Reference proteome</keyword>
<evidence type="ECO:0000313" key="2">
    <source>
        <dbReference type="Proteomes" id="UP000295325"/>
    </source>
</evidence>
<dbReference type="EMBL" id="SOAZ01000027">
    <property type="protein sequence ID" value="TDT50541.1"/>
    <property type="molecule type" value="Genomic_DNA"/>
</dbReference>
<gene>
    <name evidence="1" type="ORF">EDD71_1274</name>
</gene>
<proteinExistence type="predicted"/>
<sequence>MVIINYFDCVNEIMIKNKNTLSIRWLGVFSTVKKLVERRLISPYRDINFIGEIEIKGQKKIQIRCCNKDNKISKEKGYLCFFDKISPSKFDYLICVYFDKYKNMQGHYIFTKDEVVNYFPEMMDINGNTLPQYKGLYIPLDEKMDKELKTLVDFAFENWEKIK</sequence>
<reference evidence="1 2" key="1">
    <citation type="submission" date="2019-03" db="EMBL/GenBank/DDBJ databases">
        <title>Genomic Encyclopedia of Type Strains, Phase IV (KMG-IV): sequencing the most valuable type-strain genomes for metagenomic binning, comparative biology and taxonomic classification.</title>
        <authorList>
            <person name="Goeker M."/>
        </authorList>
    </citation>
    <scope>NUCLEOTIDE SEQUENCE [LARGE SCALE GENOMIC DNA]</scope>
    <source>
        <strain evidence="1 2">DSM 24455</strain>
    </source>
</reference>
<dbReference type="AlphaFoldDB" id="A0A4R7KA92"/>
<accession>A0A4R7KA92</accession>
<protein>
    <submittedName>
        <fullName evidence="1">Uncharacterized protein</fullName>
    </submittedName>
</protein>
<comment type="caution">
    <text evidence="1">The sequence shown here is derived from an EMBL/GenBank/DDBJ whole genome shotgun (WGS) entry which is preliminary data.</text>
</comment>
<name>A0A4R7KA92_9CLOT</name>
<dbReference type="Proteomes" id="UP000295325">
    <property type="component" value="Unassembled WGS sequence"/>
</dbReference>
<evidence type="ECO:0000313" key="1">
    <source>
        <dbReference type="EMBL" id="TDT50541.1"/>
    </source>
</evidence>